<evidence type="ECO:0000313" key="3">
    <source>
        <dbReference type="Proteomes" id="UP000002748"/>
    </source>
</evidence>
<dbReference type="VEuPathDB" id="FungiDB:A1Q1_05667"/>
<comment type="caution">
    <text evidence="2">The sequence shown here is derived from an EMBL/GenBank/DDBJ whole genome shotgun (WGS) entry which is preliminary data.</text>
</comment>
<dbReference type="KEGG" id="tasa:A1Q1_05667"/>
<gene>
    <name evidence="2" type="ORF">A1Q1_05667</name>
</gene>
<dbReference type="EMBL" id="ALBS01000320">
    <property type="protein sequence ID" value="EJT45861.1"/>
    <property type="molecule type" value="Genomic_DNA"/>
</dbReference>
<evidence type="ECO:0000313" key="2">
    <source>
        <dbReference type="EMBL" id="EJT45861.1"/>
    </source>
</evidence>
<accession>J5SIY0</accession>
<feature type="region of interest" description="Disordered" evidence="1">
    <location>
        <begin position="102"/>
        <end position="124"/>
    </location>
</feature>
<dbReference type="Proteomes" id="UP000002748">
    <property type="component" value="Unassembled WGS sequence"/>
</dbReference>
<protein>
    <submittedName>
        <fullName evidence="2">Uncharacterized protein</fullName>
    </submittedName>
</protein>
<proteinExistence type="predicted"/>
<organism evidence="2 3">
    <name type="scientific">Trichosporon asahii var. asahii (strain ATCC 90039 / CBS 2479 / JCM 2466 / KCTC 7840 / NBRC 103889/ NCYC 2677 / UAMH 7654)</name>
    <name type="common">Yeast</name>
    <dbReference type="NCBI Taxonomy" id="1186058"/>
    <lineage>
        <taxon>Eukaryota</taxon>
        <taxon>Fungi</taxon>
        <taxon>Dikarya</taxon>
        <taxon>Basidiomycota</taxon>
        <taxon>Agaricomycotina</taxon>
        <taxon>Tremellomycetes</taxon>
        <taxon>Trichosporonales</taxon>
        <taxon>Trichosporonaceae</taxon>
        <taxon>Trichosporon</taxon>
    </lineage>
</organism>
<sequence>MTRTAISDISTFQLWVWASVNRKEQSFAPQTLKLHAYDSEIVGVIGTEGLQLSRICPSRLLWGSARGGCVRSDGWSSRSSACKSWVRLLLVCPDPELYSSATAGDGSKSTIERPDRTSQPARAARRVYPGAVKQRHEPCLQQMDTRPTLDSRHEAMAGRRVHLWDECRPEIPMFSTDHLTT</sequence>
<name>J5SIY0_TRIAS</name>
<evidence type="ECO:0000256" key="1">
    <source>
        <dbReference type="SAM" id="MobiDB-lite"/>
    </source>
</evidence>
<dbReference type="RefSeq" id="XP_014176351.1">
    <property type="nucleotide sequence ID" value="XM_014320876.1"/>
</dbReference>
<dbReference type="GeneID" id="25989179"/>
<dbReference type="AlphaFoldDB" id="J5SIY0"/>
<reference evidence="2 3" key="1">
    <citation type="journal article" date="2012" name="Eukaryot. Cell">
        <title>Draft genome sequence of CBS 2479, the standard type strain of Trichosporon asahii.</title>
        <authorList>
            <person name="Yang R.Y."/>
            <person name="Li H.T."/>
            <person name="Zhu H."/>
            <person name="Zhou G.P."/>
            <person name="Wang M."/>
            <person name="Wang L."/>
        </authorList>
    </citation>
    <scope>NUCLEOTIDE SEQUENCE [LARGE SCALE GENOMIC DNA]</scope>
    <source>
        <strain evidence="3">ATCC 90039 / CBS 2479 / JCM 2466 / KCTC 7840 / NCYC 2677 / UAMH 7654</strain>
    </source>
</reference>
<dbReference type="HOGENOM" id="CLU_1490024_0_0_1"/>